<dbReference type="InterPro" id="IPR036291">
    <property type="entry name" value="NAD(P)-bd_dom_sf"/>
</dbReference>
<dbReference type="RefSeq" id="WP_200825027.1">
    <property type="nucleotide sequence ID" value="NZ_FNVT01000047.1"/>
</dbReference>
<evidence type="ECO:0000313" key="2">
    <source>
        <dbReference type="Proteomes" id="UP000236732"/>
    </source>
</evidence>
<evidence type="ECO:0000313" key="1">
    <source>
        <dbReference type="EMBL" id="SEH03882.1"/>
    </source>
</evidence>
<dbReference type="Pfam" id="PF00106">
    <property type="entry name" value="adh_short"/>
    <property type="match status" value="1"/>
</dbReference>
<dbReference type="InterPro" id="IPR002347">
    <property type="entry name" value="SDR_fam"/>
</dbReference>
<sequence length="61" mass="6522">MELKNAVAVVTGANRGLGRHLAAQLVEQGAKVYATARRPEILADEPTRNVKQNLSTVLNPA</sequence>
<reference evidence="1 2" key="1">
    <citation type="submission" date="2016-10" db="EMBL/GenBank/DDBJ databases">
        <authorList>
            <person name="de Groot N.N."/>
        </authorList>
    </citation>
    <scope>NUCLEOTIDE SEQUENCE [LARGE SCALE GENOMIC DNA]</scope>
    <source>
        <strain evidence="1 2">CGMCC 4.7037</strain>
    </source>
</reference>
<proteinExistence type="predicted"/>
<dbReference type="EMBL" id="FNVT01000047">
    <property type="protein sequence ID" value="SEH03882.1"/>
    <property type="molecule type" value="Genomic_DNA"/>
</dbReference>
<organism evidence="1 2">
    <name type="scientific">Nonomuraea solani</name>
    <dbReference type="NCBI Taxonomy" id="1144553"/>
    <lineage>
        <taxon>Bacteria</taxon>
        <taxon>Bacillati</taxon>
        <taxon>Actinomycetota</taxon>
        <taxon>Actinomycetes</taxon>
        <taxon>Streptosporangiales</taxon>
        <taxon>Streptosporangiaceae</taxon>
        <taxon>Nonomuraea</taxon>
    </lineage>
</organism>
<name>A0A1H6F1D7_9ACTN</name>
<dbReference type="Proteomes" id="UP000236732">
    <property type="component" value="Unassembled WGS sequence"/>
</dbReference>
<accession>A0A1H6F1D7</accession>
<dbReference type="SUPFAM" id="SSF51735">
    <property type="entry name" value="NAD(P)-binding Rossmann-fold domains"/>
    <property type="match status" value="1"/>
</dbReference>
<dbReference type="Gene3D" id="3.40.50.720">
    <property type="entry name" value="NAD(P)-binding Rossmann-like Domain"/>
    <property type="match status" value="1"/>
</dbReference>
<protein>
    <submittedName>
        <fullName evidence="1">Short chain dehydrogenase</fullName>
    </submittedName>
</protein>
<dbReference type="AlphaFoldDB" id="A0A1H6F1D7"/>
<gene>
    <name evidence="1" type="ORF">SAMN05444920_1475</name>
</gene>
<keyword evidence="2" id="KW-1185">Reference proteome</keyword>